<keyword evidence="3" id="KW-0479">Metal-binding</keyword>
<dbReference type="PROSITE" id="PS50089">
    <property type="entry name" value="ZF_RING_2"/>
    <property type="match status" value="1"/>
</dbReference>
<dbReference type="GO" id="GO:0005737">
    <property type="term" value="C:cytoplasm"/>
    <property type="evidence" value="ECO:0007669"/>
    <property type="project" value="UniProtKB-SubCell"/>
</dbReference>
<feature type="domain" description="RING-type" evidence="8">
    <location>
        <begin position="56"/>
        <end position="95"/>
    </location>
</feature>
<keyword evidence="4 6" id="KW-0863">Zinc-finger</keyword>
<dbReference type="Pfam" id="PF21355">
    <property type="entry name" value="TRAF-mep_MATH"/>
    <property type="match status" value="1"/>
</dbReference>
<dbReference type="PANTHER" id="PTHR10131:SF152">
    <property type="entry name" value="TNF RECEPTOR-ASSOCIATED FACTOR 6"/>
    <property type="match status" value="1"/>
</dbReference>
<evidence type="ECO:0000256" key="1">
    <source>
        <dbReference type="ARBA" id="ARBA00004496"/>
    </source>
</evidence>
<dbReference type="GO" id="GO:0031663">
    <property type="term" value="P:lipopolysaccharide-mediated signaling pathway"/>
    <property type="evidence" value="ECO:0007669"/>
    <property type="project" value="TreeGrafter"/>
</dbReference>
<dbReference type="AlphaFoldDB" id="A0A2A3EID5"/>
<name>A0A2A3EID5_APICC</name>
<dbReference type="InterPro" id="IPR008974">
    <property type="entry name" value="TRAF-like"/>
</dbReference>
<dbReference type="PANTHER" id="PTHR10131">
    <property type="entry name" value="TNF RECEPTOR ASSOCIATED FACTOR"/>
    <property type="match status" value="1"/>
</dbReference>
<evidence type="ECO:0000259" key="9">
    <source>
        <dbReference type="PROSITE" id="PS50144"/>
    </source>
</evidence>
<sequence length="444" mass="51654">MSHMASDYLDEEESGGEEQDQIMASSDSLKNHVKVAEENIVYDDGMKESLEPRFECPICLTWLRDPVLTSCGHKFCSQCIYTWLQKEGACCPVDSKPLKSESDLFRDLYTSREISQQRTPCPYQQFGCEIKVSPVDMETHINECTYKRTLPDLQNVYCPFKNVGCMETFSIEKDLYAHLEKNINIHLTMILKILPQISVSQNNINAIAAESKLWDPPPKSTSCMEKSEPSLEWQQLLKNLYERIVVLEQQNRELSITVSNQKTQLTTLQTSLRFNQEEMFLRSCNGVYIWRLHSFHEKLESMMNDSLKMFYSPGFYTSPNGYKICARINVSSKDPEFLSLLLHIMKSENDDGLDWPFNGTMYFVLVHPLNSERDIREITSSRPDLEAFRKPICELNKRSFGYTEFVRIRDLLEFLQNDCLTFRIEVCVYDKFRASNIISLEDIF</sequence>
<evidence type="ECO:0000256" key="7">
    <source>
        <dbReference type="SAM" id="MobiDB-lite"/>
    </source>
</evidence>
<gene>
    <name evidence="10" type="ORF">APICC_06165</name>
</gene>
<protein>
    <submittedName>
        <fullName evidence="10">TNF receptor-associated factor</fullName>
    </submittedName>
</protein>
<dbReference type="SUPFAM" id="SSF57850">
    <property type="entry name" value="RING/U-box"/>
    <property type="match status" value="1"/>
</dbReference>
<dbReference type="GO" id="GO:0043122">
    <property type="term" value="P:regulation of canonical NF-kappaB signal transduction"/>
    <property type="evidence" value="ECO:0007669"/>
    <property type="project" value="TreeGrafter"/>
</dbReference>
<dbReference type="Pfam" id="PF00097">
    <property type="entry name" value="zf-C3HC4"/>
    <property type="match status" value="1"/>
</dbReference>
<comment type="subcellular location">
    <subcellularLocation>
        <location evidence="1">Cytoplasm</location>
    </subcellularLocation>
</comment>
<dbReference type="SUPFAM" id="SSF49599">
    <property type="entry name" value="TRAF domain-like"/>
    <property type="match status" value="2"/>
</dbReference>
<reference evidence="10 11" key="1">
    <citation type="submission" date="2014-07" db="EMBL/GenBank/DDBJ databases">
        <title>Genomic and transcriptomic analysis on Apis cerana provide comprehensive insights into honey bee biology.</title>
        <authorList>
            <person name="Diao Q."/>
            <person name="Sun L."/>
            <person name="Zheng H."/>
            <person name="Zheng H."/>
            <person name="Xu S."/>
            <person name="Wang S."/>
            <person name="Zeng Z."/>
            <person name="Hu F."/>
            <person name="Su S."/>
            <person name="Wu J."/>
        </authorList>
    </citation>
    <scope>NUCLEOTIDE SEQUENCE [LARGE SCALE GENOMIC DNA]</scope>
    <source>
        <tissue evidence="10">Pupae without intestine</tissue>
    </source>
</reference>
<dbReference type="InterPro" id="IPR049342">
    <property type="entry name" value="TRAF1-6_MATH_dom"/>
</dbReference>
<feature type="compositionally biased region" description="Acidic residues" evidence="7">
    <location>
        <begin position="8"/>
        <end position="20"/>
    </location>
</feature>
<dbReference type="InterPro" id="IPR001841">
    <property type="entry name" value="Znf_RING"/>
</dbReference>
<dbReference type="InterPro" id="IPR013083">
    <property type="entry name" value="Znf_RING/FYVE/PHD"/>
</dbReference>
<keyword evidence="11" id="KW-1185">Reference proteome</keyword>
<dbReference type="PROSITE" id="PS50144">
    <property type="entry name" value="MATH"/>
    <property type="match status" value="1"/>
</dbReference>
<evidence type="ECO:0000256" key="3">
    <source>
        <dbReference type="ARBA" id="ARBA00022723"/>
    </source>
</evidence>
<organism evidence="10 11">
    <name type="scientific">Apis cerana cerana</name>
    <name type="common">Oriental honeybee</name>
    <dbReference type="NCBI Taxonomy" id="94128"/>
    <lineage>
        <taxon>Eukaryota</taxon>
        <taxon>Metazoa</taxon>
        <taxon>Ecdysozoa</taxon>
        <taxon>Arthropoda</taxon>
        <taxon>Hexapoda</taxon>
        <taxon>Insecta</taxon>
        <taxon>Pterygota</taxon>
        <taxon>Neoptera</taxon>
        <taxon>Endopterygota</taxon>
        <taxon>Hymenoptera</taxon>
        <taxon>Apocrita</taxon>
        <taxon>Aculeata</taxon>
        <taxon>Apoidea</taxon>
        <taxon>Anthophila</taxon>
        <taxon>Apidae</taxon>
        <taxon>Apis</taxon>
    </lineage>
</organism>
<dbReference type="GO" id="GO:0005634">
    <property type="term" value="C:nucleus"/>
    <property type="evidence" value="ECO:0007669"/>
    <property type="project" value="UniProtKB-ARBA"/>
</dbReference>
<evidence type="ECO:0000256" key="4">
    <source>
        <dbReference type="ARBA" id="ARBA00022771"/>
    </source>
</evidence>
<dbReference type="GO" id="GO:0045087">
    <property type="term" value="P:innate immune response"/>
    <property type="evidence" value="ECO:0007669"/>
    <property type="project" value="TreeGrafter"/>
</dbReference>
<dbReference type="OrthoDB" id="6499288at2759"/>
<dbReference type="InterPro" id="IPR002083">
    <property type="entry name" value="MATH/TRAF_dom"/>
</dbReference>
<dbReference type="EMBL" id="KZ288254">
    <property type="protein sequence ID" value="PBC30761.1"/>
    <property type="molecule type" value="Genomic_DNA"/>
</dbReference>
<dbReference type="GO" id="GO:0061630">
    <property type="term" value="F:ubiquitin protein ligase activity"/>
    <property type="evidence" value="ECO:0007669"/>
    <property type="project" value="TreeGrafter"/>
</dbReference>
<dbReference type="Gene3D" id="3.30.40.10">
    <property type="entry name" value="Zinc/RING finger domain, C3HC4 (zinc finger)"/>
    <property type="match status" value="2"/>
</dbReference>
<keyword evidence="2" id="KW-0963">Cytoplasm</keyword>
<feature type="domain" description="MATH" evidence="9">
    <location>
        <begin position="285"/>
        <end position="426"/>
    </location>
</feature>
<dbReference type="InterPro" id="IPR017907">
    <property type="entry name" value="Znf_RING_CS"/>
</dbReference>
<feature type="region of interest" description="Disordered" evidence="7">
    <location>
        <begin position="1"/>
        <end position="26"/>
    </location>
</feature>
<dbReference type="STRING" id="94128.A0A2A3EID5"/>
<evidence type="ECO:0000259" key="8">
    <source>
        <dbReference type="PROSITE" id="PS50089"/>
    </source>
</evidence>
<dbReference type="SMART" id="SM00184">
    <property type="entry name" value="RING"/>
    <property type="match status" value="1"/>
</dbReference>
<evidence type="ECO:0000256" key="2">
    <source>
        <dbReference type="ARBA" id="ARBA00022490"/>
    </source>
</evidence>
<dbReference type="PROSITE" id="PS00518">
    <property type="entry name" value="ZF_RING_1"/>
    <property type="match status" value="1"/>
</dbReference>
<keyword evidence="10" id="KW-0675">Receptor</keyword>
<dbReference type="InterPro" id="IPR018957">
    <property type="entry name" value="Znf_C3HC4_RING-type"/>
</dbReference>
<dbReference type="Proteomes" id="UP000242457">
    <property type="component" value="Unassembled WGS sequence"/>
</dbReference>
<accession>A0A2A3EID5</accession>
<keyword evidence="5" id="KW-0862">Zinc</keyword>
<proteinExistence type="predicted"/>
<evidence type="ECO:0000313" key="11">
    <source>
        <dbReference type="Proteomes" id="UP000242457"/>
    </source>
</evidence>
<dbReference type="GO" id="GO:0008270">
    <property type="term" value="F:zinc ion binding"/>
    <property type="evidence" value="ECO:0007669"/>
    <property type="project" value="UniProtKB-KW"/>
</dbReference>
<dbReference type="Gene3D" id="2.60.210.10">
    <property type="entry name" value="Apoptosis, Tumor Necrosis Factor Receptor Associated Protein 2, Chain A"/>
    <property type="match status" value="1"/>
</dbReference>
<evidence type="ECO:0000313" key="10">
    <source>
        <dbReference type="EMBL" id="PBC30761.1"/>
    </source>
</evidence>
<evidence type="ECO:0000256" key="5">
    <source>
        <dbReference type="ARBA" id="ARBA00022833"/>
    </source>
</evidence>
<evidence type="ECO:0000256" key="6">
    <source>
        <dbReference type="PROSITE-ProRule" id="PRU00175"/>
    </source>
</evidence>